<dbReference type="InterPro" id="IPR001789">
    <property type="entry name" value="Sig_transdc_resp-reg_receiver"/>
</dbReference>
<dbReference type="InterPro" id="IPR050595">
    <property type="entry name" value="Bact_response_regulator"/>
</dbReference>
<evidence type="ECO:0000313" key="4">
    <source>
        <dbReference type="EMBL" id="NBG66748.1"/>
    </source>
</evidence>
<dbReference type="PANTHER" id="PTHR44591:SF3">
    <property type="entry name" value="RESPONSE REGULATORY DOMAIN-CONTAINING PROTEIN"/>
    <property type="match status" value="1"/>
</dbReference>
<dbReference type="PANTHER" id="PTHR44591">
    <property type="entry name" value="STRESS RESPONSE REGULATOR PROTEIN 1"/>
    <property type="match status" value="1"/>
</dbReference>
<dbReference type="Pfam" id="PF00072">
    <property type="entry name" value="Response_reg"/>
    <property type="match status" value="1"/>
</dbReference>
<dbReference type="Proteomes" id="UP000470771">
    <property type="component" value="Unassembled WGS sequence"/>
</dbReference>
<dbReference type="Gene3D" id="3.40.50.2300">
    <property type="match status" value="1"/>
</dbReference>
<comment type="caution">
    <text evidence="4">The sequence shown here is derived from an EMBL/GenBank/DDBJ whole genome shotgun (WGS) entry which is preliminary data.</text>
</comment>
<accession>A0A6N9NJ90</accession>
<dbReference type="PROSITE" id="PS50110">
    <property type="entry name" value="RESPONSE_REGULATORY"/>
    <property type="match status" value="1"/>
</dbReference>
<dbReference type="AlphaFoldDB" id="A0A6N9NJ90"/>
<keyword evidence="1 2" id="KW-0597">Phosphoprotein</keyword>
<keyword evidence="5" id="KW-1185">Reference proteome</keyword>
<gene>
    <name evidence="4" type="ORF">GQN54_11540</name>
</gene>
<protein>
    <submittedName>
        <fullName evidence="4">PglZ domain-containing protein</fullName>
    </submittedName>
</protein>
<evidence type="ECO:0000256" key="1">
    <source>
        <dbReference type="ARBA" id="ARBA00022553"/>
    </source>
</evidence>
<dbReference type="EMBL" id="WWNE01000009">
    <property type="protein sequence ID" value="NBG66748.1"/>
    <property type="molecule type" value="Genomic_DNA"/>
</dbReference>
<dbReference type="InterPro" id="IPR011006">
    <property type="entry name" value="CheY-like_superfamily"/>
</dbReference>
<proteinExistence type="predicted"/>
<dbReference type="CDD" id="cd00156">
    <property type="entry name" value="REC"/>
    <property type="match status" value="1"/>
</dbReference>
<evidence type="ECO:0000313" key="5">
    <source>
        <dbReference type="Proteomes" id="UP000470771"/>
    </source>
</evidence>
<dbReference type="SMART" id="SM00448">
    <property type="entry name" value="REC"/>
    <property type="match status" value="1"/>
</dbReference>
<evidence type="ECO:0000256" key="2">
    <source>
        <dbReference type="PROSITE-ProRule" id="PRU00169"/>
    </source>
</evidence>
<dbReference type="SUPFAM" id="SSF52172">
    <property type="entry name" value="CheY-like"/>
    <property type="match status" value="1"/>
</dbReference>
<organism evidence="4 5">
    <name type="scientific">Acidiluteibacter ferrifornacis</name>
    <dbReference type="NCBI Taxonomy" id="2692424"/>
    <lineage>
        <taxon>Bacteria</taxon>
        <taxon>Pseudomonadati</taxon>
        <taxon>Bacteroidota</taxon>
        <taxon>Flavobacteriia</taxon>
        <taxon>Flavobacteriales</taxon>
        <taxon>Cryomorphaceae</taxon>
        <taxon>Acidiluteibacter</taxon>
    </lineage>
</organism>
<sequence length="518" mass="60532">MAKIKILWADDEIHLLKPHIIFLEEKGYDVSTTTSGAEALEMVDDNRYDLVFLDENMPGISGLEVLSRIKSTHSSLPVVMITKSEEEFIMEEAIGSKISDYLIKPVNPKQILLTIKKNLDTSRLVSEKTTINYQQEFRNIGTSMHNRMTFEEWQEVYKKLVYWELELDRIEETGLNEILQMQKDEASHLFSRFIEDNYIDWLHGREEAPLMSPRVIKEKVIPHINDDSTTFLIVVDNLRYDQWEILKPKIREYFWIDDEDTYLSILPTTTQYARNSLFAGLMPSEIEKMYPKLWLNDEEEGGKNLHEEELLGLNLKRLGKKDMRYNYYKVLNQSFGRKVVDEIPNMMKNKFNTIVYNFIDMLSHARTDTNVIKELAEDEAAYRSLTLSWFEHSSFMEAIKVLASKKAKVILTTDHGSIKVKNPSKVIGDKNVNTNLRYKQGKNLSFDKGDVMLIKEPIDAFLPRVNMSQSYIFAKNDLFFAYPNNYNHYVQYYRDTFQHGGISLEEMMVPIVTLLPKV</sequence>
<evidence type="ECO:0000259" key="3">
    <source>
        <dbReference type="PROSITE" id="PS50110"/>
    </source>
</evidence>
<dbReference type="InterPro" id="IPR017850">
    <property type="entry name" value="Alkaline_phosphatase_core_sf"/>
</dbReference>
<dbReference type="GO" id="GO:0000160">
    <property type="term" value="P:phosphorelay signal transduction system"/>
    <property type="evidence" value="ECO:0007669"/>
    <property type="project" value="InterPro"/>
</dbReference>
<name>A0A6N9NJ90_9FLAO</name>
<dbReference type="RefSeq" id="WP_160633705.1">
    <property type="nucleotide sequence ID" value="NZ_WWNE01000009.1"/>
</dbReference>
<reference evidence="4 5" key="1">
    <citation type="submission" date="2019-12" db="EMBL/GenBank/DDBJ databases">
        <authorList>
            <person name="Zhao J."/>
        </authorList>
    </citation>
    <scope>NUCLEOTIDE SEQUENCE [LARGE SCALE GENOMIC DNA]</scope>
    <source>
        <strain evidence="4 5">S-15</strain>
    </source>
</reference>
<dbReference type="Pfam" id="PF08665">
    <property type="entry name" value="PglZ"/>
    <property type="match status" value="1"/>
</dbReference>
<feature type="modified residue" description="4-aspartylphosphate" evidence="2">
    <location>
        <position position="54"/>
    </location>
</feature>
<feature type="domain" description="Response regulatory" evidence="3">
    <location>
        <begin position="5"/>
        <end position="119"/>
    </location>
</feature>
<dbReference type="SUPFAM" id="SSF53649">
    <property type="entry name" value="Alkaline phosphatase-like"/>
    <property type="match status" value="1"/>
</dbReference>